<dbReference type="Proteomes" id="UP001208649">
    <property type="component" value="Unassembled WGS sequence"/>
</dbReference>
<dbReference type="RefSeq" id="WP_263004511.1">
    <property type="nucleotide sequence ID" value="NZ_JAOTEM010000005.1"/>
</dbReference>
<keyword evidence="2" id="KW-1185">Reference proteome</keyword>
<accession>A0ABT2WCB3</accession>
<proteinExistence type="predicted"/>
<protein>
    <recommendedName>
        <fullName evidence="3">DUF3347 domain-containing protein</fullName>
    </recommendedName>
</protein>
<gene>
    <name evidence="1" type="ORF">NZ698_17355</name>
</gene>
<sequence>MKKTILMLGAVSLICVTACKNEEASKIERAKTESSVAQEEKVIGSGVTVDGVQVPKFSNPEVQQFATEYAHMVSEMSAASKAGDVAKSQELTAKSQEWTAKNAAWSSKMTPEDSKLWTDFITKLSEAERED</sequence>
<organism evidence="1 2">
    <name type="scientific">Chryseobacterium edaphi</name>
    <dbReference type="NCBI Taxonomy" id="2976532"/>
    <lineage>
        <taxon>Bacteria</taxon>
        <taxon>Pseudomonadati</taxon>
        <taxon>Bacteroidota</taxon>
        <taxon>Flavobacteriia</taxon>
        <taxon>Flavobacteriales</taxon>
        <taxon>Weeksellaceae</taxon>
        <taxon>Chryseobacterium group</taxon>
        <taxon>Chryseobacterium</taxon>
    </lineage>
</organism>
<name>A0ABT2WCB3_9FLAO</name>
<evidence type="ECO:0000313" key="1">
    <source>
        <dbReference type="EMBL" id="MCU7618947.1"/>
    </source>
</evidence>
<evidence type="ECO:0008006" key="3">
    <source>
        <dbReference type="Google" id="ProtNLM"/>
    </source>
</evidence>
<comment type="caution">
    <text evidence="1">The sequence shown here is derived from an EMBL/GenBank/DDBJ whole genome shotgun (WGS) entry which is preliminary data.</text>
</comment>
<dbReference type="EMBL" id="JAOTEM010000005">
    <property type="protein sequence ID" value="MCU7618947.1"/>
    <property type="molecule type" value="Genomic_DNA"/>
</dbReference>
<evidence type="ECO:0000313" key="2">
    <source>
        <dbReference type="Proteomes" id="UP001208649"/>
    </source>
</evidence>
<reference evidence="2" key="1">
    <citation type="submission" date="2023-07" db="EMBL/GenBank/DDBJ databases">
        <title>Chryseobacterium sp. strain PBS4-4 Genome sequencing and assembly.</title>
        <authorList>
            <person name="Jung Y."/>
        </authorList>
    </citation>
    <scope>NUCLEOTIDE SEQUENCE [LARGE SCALE GENOMIC DNA]</scope>
    <source>
        <strain evidence="2">PBS4-4</strain>
    </source>
</reference>